<evidence type="ECO:0000256" key="2">
    <source>
        <dbReference type="ARBA" id="ARBA00022692"/>
    </source>
</evidence>
<dbReference type="Pfam" id="PF00083">
    <property type="entry name" value="Sugar_tr"/>
    <property type="match status" value="1"/>
</dbReference>
<gene>
    <name evidence="8" type="primary">LOC101850057</name>
</gene>
<dbReference type="Proteomes" id="UP000694888">
    <property type="component" value="Unplaced"/>
</dbReference>
<dbReference type="RefSeq" id="XP_035828343.1">
    <property type="nucleotide sequence ID" value="XM_035972450.1"/>
</dbReference>
<feature type="domain" description="Major facilitator superfamily (MFS) profile" evidence="6">
    <location>
        <begin position="1"/>
        <end position="239"/>
    </location>
</feature>
<keyword evidence="2 5" id="KW-0812">Transmembrane</keyword>
<reference evidence="8" key="1">
    <citation type="submission" date="2025-08" db="UniProtKB">
        <authorList>
            <consortium name="RefSeq"/>
        </authorList>
    </citation>
    <scope>IDENTIFICATION</scope>
</reference>
<sequence>MTPDWQCIVSGSEVNTSDWDTGPNSTTFKKCQVGGVKCQRYHFYGSSHTLVNEWNVLCDRAWIKQVVTSAQFAGVMVGSFVGGWMGDALGRKNSLYAFMALHALTNIVCAFSVCWEMFAALRCLIGVGCGGIMVITFPYMLEFLPRHNRAFLALLPFWALNLAIFAIAALILDHWAHVHLACGLISTPVLIGWFAVVSAVYYGISFGLNSLEGNIFLNLFLLGLIDVPFYIPAYFLTNK</sequence>
<dbReference type="PROSITE" id="PS00217">
    <property type="entry name" value="SUGAR_TRANSPORT_2"/>
    <property type="match status" value="1"/>
</dbReference>
<dbReference type="PROSITE" id="PS50850">
    <property type="entry name" value="MFS"/>
    <property type="match status" value="1"/>
</dbReference>
<feature type="transmembrane region" description="Helical" evidence="5">
    <location>
        <begin position="119"/>
        <end position="139"/>
    </location>
</feature>
<dbReference type="InterPro" id="IPR005828">
    <property type="entry name" value="MFS_sugar_transport-like"/>
</dbReference>
<dbReference type="InterPro" id="IPR020846">
    <property type="entry name" value="MFS_dom"/>
</dbReference>
<evidence type="ECO:0000313" key="7">
    <source>
        <dbReference type="Proteomes" id="UP000694888"/>
    </source>
</evidence>
<keyword evidence="4 5" id="KW-0472">Membrane</keyword>
<feature type="transmembrane region" description="Helical" evidence="5">
    <location>
        <begin position="151"/>
        <end position="172"/>
    </location>
</feature>
<feature type="transmembrane region" description="Helical" evidence="5">
    <location>
        <begin position="95"/>
        <end position="113"/>
    </location>
</feature>
<dbReference type="SUPFAM" id="SSF103473">
    <property type="entry name" value="MFS general substrate transporter"/>
    <property type="match status" value="1"/>
</dbReference>
<keyword evidence="7" id="KW-1185">Reference proteome</keyword>
<evidence type="ECO:0000256" key="4">
    <source>
        <dbReference type="ARBA" id="ARBA00023136"/>
    </source>
</evidence>
<name>A0ABM1W100_APLCA</name>
<dbReference type="PANTHER" id="PTHR24064">
    <property type="entry name" value="SOLUTE CARRIER FAMILY 22 MEMBER"/>
    <property type="match status" value="1"/>
</dbReference>
<feature type="transmembrane region" description="Helical" evidence="5">
    <location>
        <begin position="216"/>
        <end position="236"/>
    </location>
</feature>
<dbReference type="InterPro" id="IPR036259">
    <property type="entry name" value="MFS_trans_sf"/>
</dbReference>
<keyword evidence="3 5" id="KW-1133">Transmembrane helix</keyword>
<evidence type="ECO:0000256" key="1">
    <source>
        <dbReference type="ARBA" id="ARBA00004141"/>
    </source>
</evidence>
<dbReference type="Gene3D" id="1.20.1250.20">
    <property type="entry name" value="MFS general substrate transporter like domains"/>
    <property type="match status" value="1"/>
</dbReference>
<accession>A0ABM1W100</accession>
<protein>
    <submittedName>
        <fullName evidence="8">Uncharacterized protein F23F12.3</fullName>
    </submittedName>
</protein>
<organism evidence="7 8">
    <name type="scientific">Aplysia californica</name>
    <name type="common">California sea hare</name>
    <dbReference type="NCBI Taxonomy" id="6500"/>
    <lineage>
        <taxon>Eukaryota</taxon>
        <taxon>Metazoa</taxon>
        <taxon>Spiralia</taxon>
        <taxon>Lophotrochozoa</taxon>
        <taxon>Mollusca</taxon>
        <taxon>Gastropoda</taxon>
        <taxon>Heterobranchia</taxon>
        <taxon>Euthyneura</taxon>
        <taxon>Tectipleura</taxon>
        <taxon>Aplysiida</taxon>
        <taxon>Aplysioidea</taxon>
        <taxon>Aplysiidae</taxon>
        <taxon>Aplysia</taxon>
    </lineage>
</organism>
<evidence type="ECO:0000256" key="3">
    <source>
        <dbReference type="ARBA" id="ARBA00022989"/>
    </source>
</evidence>
<dbReference type="InterPro" id="IPR005829">
    <property type="entry name" value="Sugar_transporter_CS"/>
</dbReference>
<feature type="transmembrane region" description="Helical" evidence="5">
    <location>
        <begin position="178"/>
        <end position="204"/>
    </location>
</feature>
<dbReference type="GeneID" id="101850057"/>
<evidence type="ECO:0000259" key="6">
    <source>
        <dbReference type="PROSITE" id="PS50850"/>
    </source>
</evidence>
<evidence type="ECO:0000313" key="8">
    <source>
        <dbReference type="RefSeq" id="XP_035828343.1"/>
    </source>
</evidence>
<proteinExistence type="predicted"/>
<comment type="subcellular location">
    <subcellularLocation>
        <location evidence="1">Membrane</location>
        <topology evidence="1">Multi-pass membrane protein</topology>
    </subcellularLocation>
</comment>
<evidence type="ECO:0000256" key="5">
    <source>
        <dbReference type="SAM" id="Phobius"/>
    </source>
</evidence>